<dbReference type="PANTHER" id="PTHR43054">
    <property type="match status" value="1"/>
</dbReference>
<dbReference type="Pfam" id="PF01408">
    <property type="entry name" value="GFO_IDH_MocA"/>
    <property type="match status" value="1"/>
</dbReference>
<comment type="caution">
    <text evidence="4">The sequence shown here is derived from an EMBL/GenBank/DDBJ whole genome shotgun (WGS) entry which is preliminary data.</text>
</comment>
<reference evidence="4" key="1">
    <citation type="submission" date="2023-01" db="EMBL/GenBank/DDBJ databases">
        <authorList>
            <person name="Van Ghelder C."/>
            <person name="Rancurel C."/>
        </authorList>
    </citation>
    <scope>NUCLEOTIDE SEQUENCE</scope>
    <source>
        <strain evidence="4">CNCM I-4278</strain>
    </source>
</reference>
<feature type="domain" description="GFO/IDH/MocA-like oxidoreductase" evidence="3">
    <location>
        <begin position="136"/>
        <end position="253"/>
    </location>
</feature>
<organism evidence="4 5">
    <name type="scientific">Periconia digitata</name>
    <dbReference type="NCBI Taxonomy" id="1303443"/>
    <lineage>
        <taxon>Eukaryota</taxon>
        <taxon>Fungi</taxon>
        <taxon>Dikarya</taxon>
        <taxon>Ascomycota</taxon>
        <taxon>Pezizomycotina</taxon>
        <taxon>Dothideomycetes</taxon>
        <taxon>Pleosporomycetidae</taxon>
        <taxon>Pleosporales</taxon>
        <taxon>Massarineae</taxon>
        <taxon>Periconiaceae</taxon>
        <taxon>Periconia</taxon>
    </lineage>
</organism>
<accession>A0A9W4UAZ2</accession>
<dbReference type="PANTHER" id="PTHR43054:SF1">
    <property type="entry name" value="SCYLLO-INOSITOL 2-DEHYDROGENASE (NADP(+)) IOLU"/>
    <property type="match status" value="1"/>
</dbReference>
<dbReference type="SUPFAM" id="SSF55347">
    <property type="entry name" value="Glyceraldehyde-3-phosphate dehydrogenase-like, C-terminal domain"/>
    <property type="match status" value="1"/>
</dbReference>
<dbReference type="Proteomes" id="UP001152607">
    <property type="component" value="Unassembled WGS sequence"/>
</dbReference>
<protein>
    <recommendedName>
        <fullName evidence="6">Gfo/Idh/MocA-like oxidoreductase N-terminal domain-containing protein</fullName>
    </recommendedName>
</protein>
<sequence>MLTFGIIGTSWITHSFVECAHKTAEWDLRAVYSRKEESARDFAAKYPERASTIKTYTSLSDLFADPSLTAIYIASPNILHYEQAKQSLEAGKHVILEKPSCSTTSELTSLFALAKSKSLFLIEAWRHIQEPNFSILKSAIQTKLDGKITGASLHFEQFSSRYDKLLAGELPNIFDLAMGGGALVDLGVYTVAAAIWLFGAPTNSLYFPVKLSSGADGGGHFILTYDSFTVHLSSSKMYDSSAPSEIYGDNGTLSVPTITDIQSVSFWDPRKKAREVLGGSEGKGVEPKWNLVDEAREFARILNQSDWEAAGVLERHSVEVLKVTEKVRKDNGLVFPGGK</sequence>
<dbReference type="OrthoDB" id="2129491at2759"/>
<evidence type="ECO:0000259" key="2">
    <source>
        <dbReference type="Pfam" id="PF01408"/>
    </source>
</evidence>
<dbReference type="Gene3D" id="3.40.50.720">
    <property type="entry name" value="NAD(P)-binding Rossmann-like Domain"/>
    <property type="match status" value="1"/>
</dbReference>
<feature type="domain" description="Gfo/Idh/MocA-like oxidoreductase N-terminal" evidence="2">
    <location>
        <begin position="3"/>
        <end position="120"/>
    </location>
</feature>
<dbReference type="InterPro" id="IPR000683">
    <property type="entry name" value="Gfo/Idh/MocA-like_OxRdtase_N"/>
</dbReference>
<keyword evidence="5" id="KW-1185">Reference proteome</keyword>
<dbReference type="GO" id="GO:0000166">
    <property type="term" value="F:nucleotide binding"/>
    <property type="evidence" value="ECO:0007669"/>
    <property type="project" value="InterPro"/>
</dbReference>
<comment type="similarity">
    <text evidence="1">Belongs to the Gfo/Idh/MocA family.</text>
</comment>
<dbReference type="AlphaFoldDB" id="A0A9W4UAZ2"/>
<dbReference type="EMBL" id="CAOQHR010000003">
    <property type="protein sequence ID" value="CAI6332710.1"/>
    <property type="molecule type" value="Genomic_DNA"/>
</dbReference>
<name>A0A9W4UAZ2_9PLEO</name>
<evidence type="ECO:0000256" key="1">
    <source>
        <dbReference type="ARBA" id="ARBA00010928"/>
    </source>
</evidence>
<dbReference type="InterPro" id="IPR036291">
    <property type="entry name" value="NAD(P)-bd_dom_sf"/>
</dbReference>
<dbReference type="Gene3D" id="3.30.360.10">
    <property type="entry name" value="Dihydrodipicolinate Reductase, domain 2"/>
    <property type="match status" value="1"/>
</dbReference>
<dbReference type="Pfam" id="PF22725">
    <property type="entry name" value="GFO_IDH_MocA_C3"/>
    <property type="match status" value="1"/>
</dbReference>
<evidence type="ECO:0000259" key="3">
    <source>
        <dbReference type="Pfam" id="PF22725"/>
    </source>
</evidence>
<evidence type="ECO:0000313" key="5">
    <source>
        <dbReference type="Proteomes" id="UP001152607"/>
    </source>
</evidence>
<evidence type="ECO:0000313" key="4">
    <source>
        <dbReference type="EMBL" id="CAI6332710.1"/>
    </source>
</evidence>
<proteinExistence type="inferred from homology"/>
<dbReference type="SUPFAM" id="SSF51735">
    <property type="entry name" value="NAD(P)-binding Rossmann-fold domains"/>
    <property type="match status" value="1"/>
</dbReference>
<evidence type="ECO:0008006" key="6">
    <source>
        <dbReference type="Google" id="ProtNLM"/>
    </source>
</evidence>
<dbReference type="InterPro" id="IPR055170">
    <property type="entry name" value="GFO_IDH_MocA-like_dom"/>
</dbReference>
<gene>
    <name evidence="4" type="ORF">PDIGIT_LOCUS5740</name>
</gene>